<dbReference type="GO" id="GO:0016020">
    <property type="term" value="C:membrane"/>
    <property type="evidence" value="ECO:0007669"/>
    <property type="project" value="InterPro"/>
</dbReference>
<dbReference type="SUPFAM" id="SSF49313">
    <property type="entry name" value="Cadherin-like"/>
    <property type="match status" value="1"/>
</dbReference>
<dbReference type="EMBL" id="CP015518">
    <property type="protein sequence ID" value="APG25386.1"/>
    <property type="molecule type" value="Genomic_DNA"/>
</dbReference>
<dbReference type="AlphaFoldDB" id="A0A1L3GHH3"/>
<accession>A0A1L3GHH3</accession>
<dbReference type="STRING" id="29542.A6070_04420"/>
<reference evidence="1 2" key="1">
    <citation type="journal article" date="2017" name="Genome Announc.">
        <title>Complete Genome Sequences of Two Acetylene-Fermenting Pelobacter acetylenicus Strains.</title>
        <authorList>
            <person name="Sutton J.M."/>
            <person name="Baesman S.M."/>
            <person name="Fierst J.L."/>
            <person name="Poret-Peterson A.T."/>
            <person name="Oremland R.S."/>
            <person name="Dunlap D.S."/>
            <person name="Akob D.M."/>
        </authorList>
    </citation>
    <scope>NUCLEOTIDE SEQUENCE [LARGE SCALE GENOMIC DNA]</scope>
    <source>
        <strain evidence="1 2">DSM 3247</strain>
    </source>
</reference>
<sequence length="201" mass="21483">MFCCVPCSLVAADAPQILDLAYEPMPFHAGTGIRVKPRLLRKSGANTRFQCRWFVEGREIPGESGTFLPGDFFARGDSLSVEVTALQGSFRGRAVRSGEIAAGNAPPEITSLPPETFEQGIFEYRVEVEDADGDDVSIALVKAPEGMRLDASGSTLTWRVPPGAQGVFAVGVLADDGYGGQDRQDFELNLSQTGGQGAVRE</sequence>
<evidence type="ECO:0000313" key="2">
    <source>
        <dbReference type="Proteomes" id="UP000182264"/>
    </source>
</evidence>
<protein>
    <submittedName>
        <fullName evidence="1">Uncharacterized protein</fullName>
    </submittedName>
</protein>
<organism evidence="1 2">
    <name type="scientific">Syntrophotalea acetylenica</name>
    <name type="common">Pelobacter acetylenicus</name>
    <dbReference type="NCBI Taxonomy" id="29542"/>
    <lineage>
        <taxon>Bacteria</taxon>
        <taxon>Pseudomonadati</taxon>
        <taxon>Thermodesulfobacteriota</taxon>
        <taxon>Desulfuromonadia</taxon>
        <taxon>Desulfuromonadales</taxon>
        <taxon>Syntrophotaleaceae</taxon>
        <taxon>Syntrophotalea</taxon>
    </lineage>
</organism>
<dbReference type="KEGG" id="pace:A6070_04420"/>
<proteinExistence type="predicted"/>
<dbReference type="InterPro" id="IPR015919">
    <property type="entry name" value="Cadherin-like_sf"/>
</dbReference>
<keyword evidence="2" id="KW-1185">Reference proteome</keyword>
<dbReference type="InterPro" id="IPR013783">
    <property type="entry name" value="Ig-like_fold"/>
</dbReference>
<name>A0A1L3GHH3_SYNAC</name>
<evidence type="ECO:0000313" key="1">
    <source>
        <dbReference type="EMBL" id="APG25386.1"/>
    </source>
</evidence>
<dbReference type="Proteomes" id="UP000182264">
    <property type="component" value="Chromosome"/>
</dbReference>
<dbReference type="GO" id="GO:0005509">
    <property type="term" value="F:calcium ion binding"/>
    <property type="evidence" value="ECO:0007669"/>
    <property type="project" value="InterPro"/>
</dbReference>
<dbReference type="Gene3D" id="2.60.40.10">
    <property type="entry name" value="Immunoglobulins"/>
    <property type="match status" value="1"/>
</dbReference>
<gene>
    <name evidence="1" type="ORF">A7E75_10415</name>
</gene>